<evidence type="ECO:0000313" key="2">
    <source>
        <dbReference type="Proteomes" id="UP000292627"/>
    </source>
</evidence>
<protein>
    <submittedName>
        <fullName evidence="1">Uncharacterized protein</fullName>
    </submittedName>
</protein>
<dbReference type="OrthoDB" id="6058581at2"/>
<comment type="caution">
    <text evidence="1">The sequence shown here is derived from an EMBL/GenBank/DDBJ whole genome shotgun (WGS) entry which is preliminary data.</text>
</comment>
<dbReference type="AlphaFoldDB" id="A0A4V2HDF2"/>
<gene>
    <name evidence="1" type="ORF">EA660_04870</name>
</gene>
<dbReference type="EMBL" id="SHMC01000002">
    <property type="protein sequence ID" value="TAA27132.1"/>
    <property type="molecule type" value="Genomic_DNA"/>
</dbReference>
<reference evidence="1 2" key="1">
    <citation type="submission" date="2019-02" db="EMBL/GenBank/DDBJ databases">
        <title>WGS of Pseudoxanthomonas species novum from clinical isolates.</title>
        <authorList>
            <person name="Bernier A.-M."/>
            <person name="Bernard K."/>
            <person name="Vachon A."/>
        </authorList>
    </citation>
    <scope>NUCLEOTIDE SEQUENCE [LARGE SCALE GENOMIC DNA]</scope>
    <source>
        <strain evidence="1 2">NML171200</strain>
    </source>
</reference>
<sequence length="100" mass="10485">METHMFYDPLTGGANVVFQGQEFLEVAGELTQALDGREALQTSLAALATRQFPAGVDPITGADLSDISGAGVTMILKAIYDTLHNEEHAQAPAPAPSEGE</sequence>
<dbReference type="Proteomes" id="UP000292627">
    <property type="component" value="Unassembled WGS sequence"/>
</dbReference>
<name>A0A4V2HDF2_9GAMM</name>
<proteinExistence type="predicted"/>
<organism evidence="1 2">
    <name type="scientific">Pseudoxanthomonas winnipegensis</name>
    <dbReference type="NCBI Taxonomy" id="2480810"/>
    <lineage>
        <taxon>Bacteria</taxon>
        <taxon>Pseudomonadati</taxon>
        <taxon>Pseudomonadota</taxon>
        <taxon>Gammaproteobacteria</taxon>
        <taxon>Lysobacterales</taxon>
        <taxon>Lysobacteraceae</taxon>
        <taxon>Pseudoxanthomonas</taxon>
    </lineage>
</organism>
<accession>A0A4V2HDF2</accession>
<evidence type="ECO:0000313" key="1">
    <source>
        <dbReference type="EMBL" id="TAA27132.1"/>
    </source>
</evidence>